<dbReference type="Pfam" id="PF14551">
    <property type="entry name" value="MCM_N"/>
    <property type="match status" value="1"/>
</dbReference>
<dbReference type="Proteomes" id="UP000799779">
    <property type="component" value="Unassembled WGS sequence"/>
</dbReference>
<protein>
    <recommendedName>
        <fullName evidence="1">MCM N-terminal domain-containing protein</fullName>
    </recommendedName>
</protein>
<evidence type="ECO:0000259" key="1">
    <source>
        <dbReference type="Pfam" id="PF14551"/>
    </source>
</evidence>
<reference evidence="2" key="1">
    <citation type="journal article" date="2020" name="Stud. Mycol.">
        <title>101 Dothideomycetes genomes: a test case for predicting lifestyles and emergence of pathogens.</title>
        <authorList>
            <person name="Haridas S."/>
            <person name="Albert R."/>
            <person name="Binder M."/>
            <person name="Bloem J."/>
            <person name="Labutti K."/>
            <person name="Salamov A."/>
            <person name="Andreopoulos B."/>
            <person name="Baker S."/>
            <person name="Barry K."/>
            <person name="Bills G."/>
            <person name="Bluhm B."/>
            <person name="Cannon C."/>
            <person name="Castanera R."/>
            <person name="Culley D."/>
            <person name="Daum C."/>
            <person name="Ezra D."/>
            <person name="Gonzalez J."/>
            <person name="Henrissat B."/>
            <person name="Kuo A."/>
            <person name="Liang C."/>
            <person name="Lipzen A."/>
            <person name="Lutzoni F."/>
            <person name="Magnuson J."/>
            <person name="Mondo S."/>
            <person name="Nolan M."/>
            <person name="Ohm R."/>
            <person name="Pangilinan J."/>
            <person name="Park H.-J."/>
            <person name="Ramirez L."/>
            <person name="Alfaro M."/>
            <person name="Sun H."/>
            <person name="Tritt A."/>
            <person name="Yoshinaga Y."/>
            <person name="Zwiers L.-H."/>
            <person name="Turgeon B."/>
            <person name="Goodwin S."/>
            <person name="Spatafora J."/>
            <person name="Crous P."/>
            <person name="Grigoriev I."/>
        </authorList>
    </citation>
    <scope>NUCLEOTIDE SEQUENCE</scope>
    <source>
        <strain evidence="2">CBS 123094</strain>
    </source>
</reference>
<organism evidence="2 3">
    <name type="scientific">Amniculicola lignicola CBS 123094</name>
    <dbReference type="NCBI Taxonomy" id="1392246"/>
    <lineage>
        <taxon>Eukaryota</taxon>
        <taxon>Fungi</taxon>
        <taxon>Dikarya</taxon>
        <taxon>Ascomycota</taxon>
        <taxon>Pezizomycotina</taxon>
        <taxon>Dothideomycetes</taxon>
        <taxon>Pleosporomycetidae</taxon>
        <taxon>Pleosporales</taxon>
        <taxon>Amniculicolaceae</taxon>
        <taxon>Amniculicola</taxon>
    </lineage>
</organism>
<dbReference type="EMBL" id="ML977643">
    <property type="protein sequence ID" value="KAF1995233.1"/>
    <property type="molecule type" value="Genomic_DNA"/>
</dbReference>
<proteinExistence type="predicted"/>
<dbReference type="InterPro" id="IPR027925">
    <property type="entry name" value="MCM_N"/>
</dbReference>
<accession>A0A6A5W0D6</accession>
<name>A0A6A5W0D6_9PLEO</name>
<dbReference type="SUPFAM" id="SSF50249">
    <property type="entry name" value="Nucleic acid-binding proteins"/>
    <property type="match status" value="1"/>
</dbReference>
<keyword evidence="3" id="KW-1185">Reference proteome</keyword>
<dbReference type="AlphaFoldDB" id="A0A6A5W0D6"/>
<dbReference type="InterPro" id="IPR012340">
    <property type="entry name" value="NA-bd_OB-fold"/>
</dbReference>
<gene>
    <name evidence="2" type="ORF">P154DRAFT_526516</name>
</gene>
<sequence length="104" mass="11769">MADRQTNYAISIFSSQQGEESGDATSPSRIQQALVDFIMDFHLDNIFIYRDQIRENVLVKQHYCDIDIAHLISYDEELANKLTQDPGDIIPLVRLSLPAQSCPG</sequence>
<evidence type="ECO:0000313" key="2">
    <source>
        <dbReference type="EMBL" id="KAF1995233.1"/>
    </source>
</evidence>
<dbReference type="Gene3D" id="3.30.1640.10">
    <property type="entry name" value="mini-chromosome maintenance (MCM) complex, chain A, domain 1"/>
    <property type="match status" value="1"/>
</dbReference>
<dbReference type="OrthoDB" id="10036721at2759"/>
<feature type="domain" description="MCM N-terminal" evidence="1">
    <location>
        <begin position="31"/>
        <end position="94"/>
    </location>
</feature>
<evidence type="ECO:0000313" key="3">
    <source>
        <dbReference type="Proteomes" id="UP000799779"/>
    </source>
</evidence>